<keyword evidence="5 7" id="KW-1133">Transmembrane helix</keyword>
<evidence type="ECO:0000256" key="6">
    <source>
        <dbReference type="ARBA" id="ARBA00023136"/>
    </source>
</evidence>
<feature type="transmembrane region" description="Helical" evidence="7">
    <location>
        <begin position="60"/>
        <end position="80"/>
    </location>
</feature>
<dbReference type="Gene3D" id="1.20.1720.10">
    <property type="entry name" value="Multidrug resistance protein D"/>
    <property type="match status" value="1"/>
</dbReference>
<gene>
    <name evidence="9" type="ordered locus">FraEuI1c_7008</name>
</gene>
<dbReference type="Proteomes" id="UP000002484">
    <property type="component" value="Chromosome"/>
</dbReference>
<dbReference type="GO" id="GO:0022857">
    <property type="term" value="F:transmembrane transporter activity"/>
    <property type="evidence" value="ECO:0007669"/>
    <property type="project" value="InterPro"/>
</dbReference>
<dbReference type="InterPro" id="IPR036259">
    <property type="entry name" value="MFS_trans_sf"/>
</dbReference>
<dbReference type="PROSITE" id="PS50850">
    <property type="entry name" value="MFS"/>
    <property type="match status" value="1"/>
</dbReference>
<keyword evidence="6 7" id="KW-0472">Membrane</keyword>
<evidence type="ECO:0000256" key="7">
    <source>
        <dbReference type="SAM" id="Phobius"/>
    </source>
</evidence>
<dbReference type="InterPro" id="IPR020846">
    <property type="entry name" value="MFS_dom"/>
</dbReference>
<feature type="transmembrane region" description="Helical" evidence="7">
    <location>
        <begin position="92"/>
        <end position="111"/>
    </location>
</feature>
<dbReference type="InterPro" id="IPR004638">
    <property type="entry name" value="EmrB-like"/>
</dbReference>
<dbReference type="Pfam" id="PF07690">
    <property type="entry name" value="MFS_1"/>
    <property type="match status" value="1"/>
</dbReference>
<dbReference type="Gene3D" id="1.20.1250.20">
    <property type="entry name" value="MFS general substrate transporter like domains"/>
    <property type="match status" value="1"/>
</dbReference>
<evidence type="ECO:0000256" key="1">
    <source>
        <dbReference type="ARBA" id="ARBA00004651"/>
    </source>
</evidence>
<dbReference type="NCBIfam" id="TIGR00711">
    <property type="entry name" value="efflux_EmrB"/>
    <property type="match status" value="1"/>
</dbReference>
<dbReference type="PANTHER" id="PTHR42718:SF42">
    <property type="entry name" value="EXPORT PROTEIN"/>
    <property type="match status" value="1"/>
</dbReference>
<comment type="subcellular location">
    <subcellularLocation>
        <location evidence="1">Cell membrane</location>
        <topology evidence="1">Multi-pass membrane protein</topology>
    </subcellularLocation>
</comment>
<dbReference type="HOGENOM" id="CLU_000960_28_2_11"/>
<keyword evidence="3" id="KW-1003">Cell membrane</keyword>
<feature type="transmembrane region" description="Helical" evidence="7">
    <location>
        <begin position="180"/>
        <end position="200"/>
    </location>
</feature>
<dbReference type="GO" id="GO:0005886">
    <property type="term" value="C:plasma membrane"/>
    <property type="evidence" value="ECO:0007669"/>
    <property type="project" value="UniProtKB-SubCell"/>
</dbReference>
<dbReference type="InterPro" id="IPR011701">
    <property type="entry name" value="MFS"/>
</dbReference>
<dbReference type="eggNOG" id="COG0477">
    <property type="taxonomic scope" value="Bacteria"/>
</dbReference>
<dbReference type="CDD" id="cd17321">
    <property type="entry name" value="MFS_MMR_MDR_like"/>
    <property type="match status" value="1"/>
</dbReference>
<dbReference type="SUPFAM" id="SSF103473">
    <property type="entry name" value="MFS general substrate transporter"/>
    <property type="match status" value="1"/>
</dbReference>
<feature type="domain" description="Major facilitator superfamily (MFS) profile" evidence="8">
    <location>
        <begin position="26"/>
        <end position="474"/>
    </location>
</feature>
<feature type="transmembrane region" description="Helical" evidence="7">
    <location>
        <begin position="374"/>
        <end position="400"/>
    </location>
</feature>
<dbReference type="OrthoDB" id="7375466at2"/>
<dbReference type="RefSeq" id="WP_013428086.1">
    <property type="nucleotide sequence ID" value="NC_014666.1"/>
</dbReference>
<feature type="transmembrane region" description="Helical" evidence="7">
    <location>
        <begin position="282"/>
        <end position="301"/>
    </location>
</feature>
<feature type="transmembrane region" description="Helical" evidence="7">
    <location>
        <begin position="25"/>
        <end position="48"/>
    </location>
</feature>
<feature type="transmembrane region" description="Helical" evidence="7">
    <location>
        <begin position="447"/>
        <end position="470"/>
    </location>
</feature>
<evidence type="ECO:0000313" key="10">
    <source>
        <dbReference type="Proteomes" id="UP000002484"/>
    </source>
</evidence>
<reference evidence="9 10" key="1">
    <citation type="submission" date="2010-10" db="EMBL/GenBank/DDBJ databases">
        <title>Complete sequence of Frankia sp. EuI1c.</title>
        <authorList>
            <consortium name="US DOE Joint Genome Institute"/>
            <person name="Lucas S."/>
            <person name="Copeland A."/>
            <person name="Lapidus A."/>
            <person name="Cheng J.-F."/>
            <person name="Bruce D."/>
            <person name="Goodwin L."/>
            <person name="Pitluck S."/>
            <person name="Chertkov O."/>
            <person name="Detter J.C."/>
            <person name="Han C."/>
            <person name="Tapia R."/>
            <person name="Land M."/>
            <person name="Hauser L."/>
            <person name="Jeffries C."/>
            <person name="Kyrpides N."/>
            <person name="Ivanova N."/>
            <person name="Mikhailova N."/>
            <person name="Beauchemin N."/>
            <person name="Sen A."/>
            <person name="Sur S.A."/>
            <person name="Gtari M."/>
            <person name="Wall L."/>
            <person name="Tisa L."/>
            <person name="Woyke T."/>
        </authorList>
    </citation>
    <scope>NUCLEOTIDE SEQUENCE [LARGE SCALE GENOMIC DNA]</scope>
    <source>
        <strain evidence="10">DSM 45817 / CECT 9037 / EuI1c</strain>
    </source>
</reference>
<evidence type="ECO:0000256" key="3">
    <source>
        <dbReference type="ARBA" id="ARBA00022475"/>
    </source>
</evidence>
<organism evidence="9 10">
    <name type="scientific">Pseudofrankia inefficax (strain DSM 45817 / CECT 9037 / DDB 130130 / EuI1c)</name>
    <name type="common">Frankia inefficax</name>
    <dbReference type="NCBI Taxonomy" id="298654"/>
    <lineage>
        <taxon>Bacteria</taxon>
        <taxon>Bacillati</taxon>
        <taxon>Actinomycetota</taxon>
        <taxon>Actinomycetes</taxon>
        <taxon>Frankiales</taxon>
        <taxon>Frankiaceae</taxon>
        <taxon>Pseudofrankia</taxon>
    </lineage>
</organism>
<feature type="transmembrane region" description="Helical" evidence="7">
    <location>
        <begin position="313"/>
        <end position="332"/>
    </location>
</feature>
<evidence type="ECO:0000256" key="5">
    <source>
        <dbReference type="ARBA" id="ARBA00022989"/>
    </source>
</evidence>
<dbReference type="AlphaFoldDB" id="E3IW47"/>
<proteinExistence type="predicted"/>
<feature type="transmembrane region" description="Helical" evidence="7">
    <location>
        <begin position="421"/>
        <end position="441"/>
    </location>
</feature>
<dbReference type="STRING" id="298654.FraEuI1c_7008"/>
<evidence type="ECO:0000259" key="8">
    <source>
        <dbReference type="PROSITE" id="PS50850"/>
    </source>
</evidence>
<evidence type="ECO:0000256" key="2">
    <source>
        <dbReference type="ARBA" id="ARBA00022448"/>
    </source>
</evidence>
<accession>E3IW47</accession>
<keyword evidence="2" id="KW-0813">Transport</keyword>
<dbReference type="PANTHER" id="PTHR42718">
    <property type="entry name" value="MAJOR FACILITATOR SUPERFAMILY MULTIDRUG TRANSPORTER MFSC"/>
    <property type="match status" value="1"/>
</dbReference>
<dbReference type="KEGG" id="fri:FraEuI1c_7008"/>
<evidence type="ECO:0000313" key="9">
    <source>
        <dbReference type="EMBL" id="ADP84975.1"/>
    </source>
</evidence>
<feature type="transmembrane region" description="Helical" evidence="7">
    <location>
        <begin position="212"/>
        <end position="232"/>
    </location>
</feature>
<keyword evidence="10" id="KW-1185">Reference proteome</keyword>
<feature type="transmembrane region" description="Helical" evidence="7">
    <location>
        <begin position="244"/>
        <end position="261"/>
    </location>
</feature>
<name>E3IW47_PSEI1</name>
<sequence>MSTQPVPAGPDLAPALVFSSAPGRWVLIATVLGSGLAAIDATAVGVALPSIGRDFGTGLASLQWVVTAYTLTLAGLLLVGGSLGDRYGRRKVFVIGVVWFATASLLCGLAPNASMLIGARALQGVGAALLTPGSLAILQSSFGAQDRSRAIGAWSGLSGVATAVGPFLGGWLVAAVSWRLIFFLNLPLAVAVILIAARHVPESTDPAAPRRIDLRGAALGTLGLVGLCYGLIEGPSRGWTSGPVIVPLVAGAALLVAFVTAERRTHEPMLPPSLFASRQFAAANLVTFVVYAGLGGALFLLPIELQEVGGYSPVEAGTALLPITIIMLTLSARSGALAARIGPRLQMSVGPLVAGGGLALLSRAGHGDGYWRDVLPAVIVLGLGLATTVAPLTSTALAAAPVEKAGVASAVNNDVARTAQLLAVAVLPAVAGLSGASYLQAGAFDHGFRIAMLLAAAIAAVGGLTAAASIRNRPDQRAARRRHLRPAHFTHCALDATPVATTADNCPLGAAGRQPRYSATTPR</sequence>
<dbReference type="InParanoid" id="E3IW47"/>
<dbReference type="EMBL" id="CP002299">
    <property type="protein sequence ID" value="ADP84975.1"/>
    <property type="molecule type" value="Genomic_DNA"/>
</dbReference>
<protein>
    <submittedName>
        <fullName evidence="9">Drug resistance transporter, EmrB/QacA subfamily</fullName>
    </submittedName>
</protein>
<feature type="transmembrane region" description="Helical" evidence="7">
    <location>
        <begin position="150"/>
        <end position="174"/>
    </location>
</feature>
<evidence type="ECO:0000256" key="4">
    <source>
        <dbReference type="ARBA" id="ARBA00022692"/>
    </source>
</evidence>
<keyword evidence="4 7" id="KW-0812">Transmembrane</keyword>